<dbReference type="RefSeq" id="WP_120699744.1">
    <property type="nucleotide sequence ID" value="NZ_RBDX01000032.1"/>
</dbReference>
<feature type="domain" description="VWFA" evidence="2">
    <location>
        <begin position="345"/>
        <end position="505"/>
    </location>
</feature>
<accession>A0A3A9VVI7</accession>
<dbReference type="PROSITE" id="PS50234">
    <property type="entry name" value="VWFA"/>
    <property type="match status" value="1"/>
</dbReference>
<dbReference type="InterPro" id="IPR036465">
    <property type="entry name" value="vWFA_dom_sf"/>
</dbReference>
<evidence type="ECO:0000256" key="1">
    <source>
        <dbReference type="SAM" id="SignalP"/>
    </source>
</evidence>
<dbReference type="EMBL" id="RBDX01000032">
    <property type="protein sequence ID" value="RKN04770.1"/>
    <property type="molecule type" value="Genomic_DNA"/>
</dbReference>
<dbReference type="OrthoDB" id="3170630at2"/>
<dbReference type="Proteomes" id="UP000268652">
    <property type="component" value="Unassembled WGS sequence"/>
</dbReference>
<evidence type="ECO:0000313" key="6">
    <source>
        <dbReference type="Proteomes" id="UP000275024"/>
    </source>
</evidence>
<dbReference type="Pfam" id="PF00092">
    <property type="entry name" value="VWA"/>
    <property type="match status" value="1"/>
</dbReference>
<dbReference type="SUPFAM" id="SSF53300">
    <property type="entry name" value="vWA-like"/>
    <property type="match status" value="1"/>
</dbReference>
<gene>
    <name evidence="4" type="ORF">D7318_26555</name>
    <name evidence="3" type="ORF">D7319_27510</name>
</gene>
<dbReference type="Gene3D" id="3.40.50.410">
    <property type="entry name" value="von Willebrand factor, type A domain"/>
    <property type="match status" value="1"/>
</dbReference>
<evidence type="ECO:0000313" key="3">
    <source>
        <dbReference type="EMBL" id="RKN04770.1"/>
    </source>
</evidence>
<dbReference type="EMBL" id="RBDY01000029">
    <property type="protein sequence ID" value="RKN15976.1"/>
    <property type="molecule type" value="Genomic_DNA"/>
</dbReference>
<evidence type="ECO:0000313" key="4">
    <source>
        <dbReference type="EMBL" id="RKN15976.1"/>
    </source>
</evidence>
<dbReference type="SUPFAM" id="SSF53850">
    <property type="entry name" value="Periplasmic binding protein-like II"/>
    <property type="match status" value="1"/>
</dbReference>
<reference evidence="5 6" key="1">
    <citation type="submission" date="2018-09" db="EMBL/GenBank/DDBJ databases">
        <title>Streptomyces sp. nov. DS1-2, an endophytic actinomycete isolated from roots of Dendrobium scabrilingue.</title>
        <authorList>
            <person name="Kuncharoen N."/>
            <person name="Kudo T."/>
            <person name="Ohkuma M."/>
            <person name="Yuki M."/>
            <person name="Tanasupawat S."/>
        </authorList>
    </citation>
    <scope>NUCLEOTIDE SEQUENCE [LARGE SCALE GENOMIC DNA]</scope>
    <source>
        <strain evidence="3 6">AZ1-7</strain>
        <strain evidence="4 5">DS1-2</strain>
    </source>
</reference>
<dbReference type="AlphaFoldDB" id="A0A3A9VVI7"/>
<protein>
    <submittedName>
        <fullName evidence="3">VWA domain-containing protein</fullName>
    </submittedName>
</protein>
<proteinExistence type="predicted"/>
<sequence>MRARTRIAALLGALALAATACTGGSDGDGDGGDGGVAAAETVRILAGSELADMEFLLERAADETGVRAEITRVGTLDATRMVVSGQADGAYDGVWLATNDYLRLHPEAAQRILTETSVMTSPVALGLRPEALDRLGWRPDDLTWSQVHEAAAAGDLTFGMTDPTRSNSGYSALISVTSALSGAQSALTADDVAGSAARLRELFAGQRLTSGSSGWLAEAFQQRDDVDALINYESVLLSLDRAGTADLEVARPLDGVVTARYPLTTLSSASPEAVEALRLLGAYLRGADAQHALTQETLRRPVSGEVAPADAIPQGQRRELPYPGSLDVADGLLDAYDGELRRPSRTLYVLDTSGSMAGDRLAALQDALRRLTGADNPAGQRFRDREEVTLIPFNDAVVSTDTWTVEAEGREDALAGIRSGVDGLVAEGETAVYASLIEAYELLAAEGAQDAFTSIVLMTDGENRDDVLAADFQTFHAALADEQRHVPVFTILFGDSDRAELQGIADLTGGELFDAVNGSLDDAFQEIRGYQ</sequence>
<dbReference type="PROSITE" id="PS51257">
    <property type="entry name" value="PROKAR_LIPOPROTEIN"/>
    <property type="match status" value="1"/>
</dbReference>
<feature type="chain" id="PRO_5039650302" evidence="1">
    <location>
        <begin position="21"/>
        <end position="531"/>
    </location>
</feature>
<keyword evidence="5" id="KW-1185">Reference proteome</keyword>
<dbReference type="Proteomes" id="UP000275024">
    <property type="component" value="Unassembled WGS sequence"/>
</dbReference>
<comment type="caution">
    <text evidence="3">The sequence shown here is derived from an EMBL/GenBank/DDBJ whole genome shotgun (WGS) entry which is preliminary data.</text>
</comment>
<name>A0A3A9VVI7_9ACTN</name>
<evidence type="ECO:0000259" key="2">
    <source>
        <dbReference type="PROSITE" id="PS50234"/>
    </source>
</evidence>
<evidence type="ECO:0000313" key="5">
    <source>
        <dbReference type="Proteomes" id="UP000268652"/>
    </source>
</evidence>
<dbReference type="Pfam" id="PF13531">
    <property type="entry name" value="SBP_bac_11"/>
    <property type="match status" value="1"/>
</dbReference>
<dbReference type="InterPro" id="IPR002035">
    <property type="entry name" value="VWF_A"/>
</dbReference>
<feature type="signal peptide" evidence="1">
    <location>
        <begin position="1"/>
        <end position="20"/>
    </location>
</feature>
<organism evidence="3 6">
    <name type="scientific">Streptomyces radicis</name>
    <dbReference type="NCBI Taxonomy" id="1750517"/>
    <lineage>
        <taxon>Bacteria</taxon>
        <taxon>Bacillati</taxon>
        <taxon>Actinomycetota</taxon>
        <taxon>Actinomycetes</taxon>
        <taxon>Kitasatosporales</taxon>
        <taxon>Streptomycetaceae</taxon>
        <taxon>Streptomyces</taxon>
    </lineage>
</organism>
<dbReference type="SMART" id="SM00327">
    <property type="entry name" value="VWA"/>
    <property type="match status" value="1"/>
</dbReference>
<keyword evidence="1" id="KW-0732">Signal</keyword>